<name>A0AAX6N2L0_PRIAR</name>
<protein>
    <submittedName>
        <fullName evidence="1">Uncharacterized protein</fullName>
    </submittedName>
</protein>
<sequence>MLDIHIYDWGKKRPKKHYNNIHELRIFEMIFCNRLKDLEFKLEEVKSIAVYCLANPNKEVLYSEEKAIQEVEIFLPDDYMLFIELETVEKKYQAFCNIVRNYIVPALEKYSLLPLTTIKKYVEEALEEIVKQNYEAIFLVAKTPKKSPNRKLLAMLKGIHRYSGFQLWCEVYNERGLRITNELLVEEVGNEVVYARFLGELKWESNQLITIKSKTSSWMKEVHIPL</sequence>
<evidence type="ECO:0000313" key="1">
    <source>
        <dbReference type="EMBL" id="MDU9690173.1"/>
    </source>
</evidence>
<reference evidence="1" key="1">
    <citation type="journal article" date="2022" name="J Environ Chem Eng">
        <title>Biodegradation of petroleum oil using a constructed nonpathogenic and heavy metal-tolerant bacterial consortium isolated from marine sponges.</title>
        <authorList>
            <person name="Dechsakulwatana C."/>
            <person name="Rungsihiranrut A."/>
            <person name="Muangchinda C."/>
            <person name="Ningthoujam R."/>
            <person name="Klankeo P."/>
            <person name="Pinyakong O."/>
        </authorList>
    </citation>
    <scope>NUCLEOTIDE SEQUENCE</scope>
    <source>
        <strain evidence="1">TL01-2</strain>
    </source>
</reference>
<gene>
    <name evidence="1" type="ORF">O0Q50_03265</name>
</gene>
<proteinExistence type="predicted"/>
<dbReference type="Proteomes" id="UP001269400">
    <property type="component" value="Unassembled WGS sequence"/>
</dbReference>
<accession>A0AAX6N2L0</accession>
<comment type="caution">
    <text evidence="1">The sequence shown here is derived from an EMBL/GenBank/DDBJ whole genome shotgun (WGS) entry which is preliminary data.</text>
</comment>
<evidence type="ECO:0000313" key="2">
    <source>
        <dbReference type="Proteomes" id="UP001269400"/>
    </source>
</evidence>
<dbReference type="AlphaFoldDB" id="A0AAX6N2L0"/>
<dbReference type="RefSeq" id="WP_316909892.1">
    <property type="nucleotide sequence ID" value="NZ_JAPTGD010000001.1"/>
</dbReference>
<organism evidence="1 2">
    <name type="scientific">Priestia aryabhattai</name>
    <name type="common">Bacillus aryabhattai</name>
    <dbReference type="NCBI Taxonomy" id="412384"/>
    <lineage>
        <taxon>Bacteria</taxon>
        <taxon>Bacillati</taxon>
        <taxon>Bacillota</taxon>
        <taxon>Bacilli</taxon>
        <taxon>Bacillales</taxon>
        <taxon>Bacillaceae</taxon>
        <taxon>Priestia</taxon>
    </lineage>
</organism>
<dbReference type="EMBL" id="JAPTGD010000001">
    <property type="protein sequence ID" value="MDU9690173.1"/>
    <property type="molecule type" value="Genomic_DNA"/>
</dbReference>
<reference evidence="1" key="2">
    <citation type="submission" date="2022-12" db="EMBL/GenBank/DDBJ databases">
        <authorList>
            <person name="Dechsakulwatana C."/>
            <person name="Rungsihiranrut A."/>
            <person name="Muangchinda C."/>
            <person name="Ningthoujam R."/>
            <person name="Klankeo P."/>
            <person name="Pinyakong O."/>
        </authorList>
    </citation>
    <scope>NUCLEOTIDE SEQUENCE</scope>
    <source>
        <strain evidence="1">TL01-2</strain>
    </source>
</reference>